<reference evidence="1 2" key="1">
    <citation type="submission" date="2019-11" db="EMBL/GenBank/DDBJ databases">
        <title>Pedobacter sp. HMF7647 Genome sequencing and assembly.</title>
        <authorList>
            <person name="Kang H."/>
            <person name="Kim H."/>
            <person name="Joh K."/>
        </authorList>
    </citation>
    <scope>NUCLEOTIDE SEQUENCE [LARGE SCALE GENOMIC DNA]</scope>
    <source>
        <strain evidence="1 2">HMF7647</strain>
    </source>
</reference>
<dbReference type="Proteomes" id="UP000466586">
    <property type="component" value="Unassembled WGS sequence"/>
</dbReference>
<organism evidence="1 2">
    <name type="scientific">Hufsiella arboris</name>
    <dbReference type="NCBI Taxonomy" id="2695275"/>
    <lineage>
        <taxon>Bacteria</taxon>
        <taxon>Pseudomonadati</taxon>
        <taxon>Bacteroidota</taxon>
        <taxon>Sphingobacteriia</taxon>
        <taxon>Sphingobacteriales</taxon>
        <taxon>Sphingobacteriaceae</taxon>
        <taxon>Hufsiella</taxon>
    </lineage>
</organism>
<sequence length="212" mass="22313">MGKYNKGILGSFSGKVGTVIGASWKGIDYMRSLAKPGSRTASNDQIIQRAKFALASTFLKPVSALLTIGFKNDASKQTPYNVATSLFLKNSITGVYPDLEVDYGNVLISRGPLSIPAGVQLSSPESGKLQLTWADNSAAGIAAGTDKALVMIFNPEQRKYQTETNGGTRGSGGQVLDVPAFMGAVAHVWLAFISQDGKTLSTSVYAGTVTIN</sequence>
<protein>
    <submittedName>
        <fullName evidence="1">Uncharacterized protein</fullName>
    </submittedName>
</protein>
<dbReference type="InterPro" id="IPR046233">
    <property type="entry name" value="DUF6266"/>
</dbReference>
<keyword evidence="2" id="KW-1185">Reference proteome</keyword>
<accession>A0A7K1Y5W4</accession>
<name>A0A7K1Y5W4_9SPHI</name>
<comment type="caution">
    <text evidence="1">The sequence shown here is derived from an EMBL/GenBank/DDBJ whole genome shotgun (WGS) entry which is preliminary data.</text>
</comment>
<dbReference type="AlphaFoldDB" id="A0A7K1Y5W4"/>
<gene>
    <name evidence="1" type="ORF">GS399_03200</name>
</gene>
<dbReference type="Pfam" id="PF19781">
    <property type="entry name" value="DUF6266"/>
    <property type="match status" value="1"/>
</dbReference>
<proteinExistence type="predicted"/>
<dbReference type="RefSeq" id="WP_160843126.1">
    <property type="nucleotide sequence ID" value="NZ_WVHT01000001.1"/>
</dbReference>
<evidence type="ECO:0000313" key="2">
    <source>
        <dbReference type="Proteomes" id="UP000466586"/>
    </source>
</evidence>
<dbReference type="EMBL" id="WVHT01000001">
    <property type="protein sequence ID" value="MXV49965.1"/>
    <property type="molecule type" value="Genomic_DNA"/>
</dbReference>
<evidence type="ECO:0000313" key="1">
    <source>
        <dbReference type="EMBL" id="MXV49965.1"/>
    </source>
</evidence>